<dbReference type="GO" id="GO:0009424">
    <property type="term" value="C:bacterial-type flagellum hook"/>
    <property type="evidence" value="ECO:0007669"/>
    <property type="project" value="UniProtKB-UniRule"/>
</dbReference>
<dbReference type="Pfam" id="PF02465">
    <property type="entry name" value="FliD_N"/>
    <property type="match status" value="1"/>
</dbReference>
<proteinExistence type="inferred from homology"/>
<comment type="similarity">
    <text evidence="1 5">Belongs to the FliD family.</text>
</comment>
<dbReference type="InterPro" id="IPR010809">
    <property type="entry name" value="FliD_C"/>
</dbReference>
<name>A0A267MIS9_9FIRM</name>
<dbReference type="AlphaFoldDB" id="A0A267MIS9"/>
<evidence type="ECO:0000259" key="6">
    <source>
        <dbReference type="Pfam" id="PF02465"/>
    </source>
</evidence>
<accession>A0A267MIS9</accession>
<reference evidence="8 9" key="1">
    <citation type="submission" date="2017-06" db="EMBL/GenBank/DDBJ databases">
        <title>Draft genome sequence of anaerobic fermentative bacterium Anaeromicrobium sediminis DY2726D isolated from West Pacific Ocean sediments.</title>
        <authorList>
            <person name="Zeng X."/>
        </authorList>
    </citation>
    <scope>NUCLEOTIDE SEQUENCE [LARGE SCALE GENOMIC DNA]</scope>
    <source>
        <strain evidence="8 9">DY2726D</strain>
    </source>
</reference>
<keyword evidence="3" id="KW-0175">Coiled coil</keyword>
<comment type="subunit">
    <text evidence="2 5">Homopentamer.</text>
</comment>
<dbReference type="Proteomes" id="UP000216024">
    <property type="component" value="Unassembled WGS sequence"/>
</dbReference>
<dbReference type="InterPro" id="IPR040026">
    <property type="entry name" value="FliD"/>
</dbReference>
<keyword evidence="4 5" id="KW-0975">Bacterial flagellum</keyword>
<dbReference type="GO" id="GO:0007155">
    <property type="term" value="P:cell adhesion"/>
    <property type="evidence" value="ECO:0007669"/>
    <property type="project" value="InterPro"/>
</dbReference>
<evidence type="ECO:0000256" key="5">
    <source>
        <dbReference type="RuleBase" id="RU362066"/>
    </source>
</evidence>
<evidence type="ECO:0000313" key="8">
    <source>
        <dbReference type="EMBL" id="PAB59357.1"/>
    </source>
</evidence>
<feature type="domain" description="Flagellar hook-associated protein 2 N-terminal" evidence="6">
    <location>
        <begin position="11"/>
        <end position="114"/>
    </location>
</feature>
<dbReference type="GO" id="GO:0071973">
    <property type="term" value="P:bacterial-type flagellum-dependent cell motility"/>
    <property type="evidence" value="ECO:0007669"/>
    <property type="project" value="TreeGrafter"/>
</dbReference>
<evidence type="ECO:0000259" key="7">
    <source>
        <dbReference type="Pfam" id="PF07195"/>
    </source>
</evidence>
<feature type="domain" description="Flagellar hook-associated protein 2 C-terminal" evidence="7">
    <location>
        <begin position="243"/>
        <end position="538"/>
    </location>
</feature>
<dbReference type="EMBL" id="NIBG01000008">
    <property type="protein sequence ID" value="PAB59357.1"/>
    <property type="molecule type" value="Genomic_DNA"/>
</dbReference>
<dbReference type="GO" id="GO:0005576">
    <property type="term" value="C:extracellular region"/>
    <property type="evidence" value="ECO:0007669"/>
    <property type="project" value="UniProtKB-SubCell"/>
</dbReference>
<keyword evidence="9" id="KW-1185">Reference proteome</keyword>
<sequence>MSNMRITGIASGMDTETMVNDLMKAERVRLDKIEQEKQLSLWRQEQYNDINKSISQFILDTRKDLFGTSSYSKSPSSLTWVNKATSSDESIFTASSTASAPTGTHTMKVTQIAKGVSVASASAVSATNDSKLSDLGIADGSISFDIDGTNTATIQYKATDTVKDLIDKINSAMGDELVPDLNTPKVPLGIQASFDDANGRLFLSTKGTGLKAQIKVTDDAGKLFTGGTDKFKLGLTEDVAVNGQNAKIDFDGAIGLEYESNNISINGINITLNSTSATDQTIKIDTDVDGIYDKIKGFVDKYNELIGNLNKEISEKRYRDFNPLTKEEKEAMNDDDIKLWEDKAKSGLLRNDQYINKLIQNVRSGLYESVITDDKGTSDTSDDIELSPYSQLFEIGITTGEWKDKGKLVIDETKFKDAIKADASGVMDLLFTPSDEDNSSKSGLVNRMYDHMIDGMKEIINKSGTGDNSELYRSVKSNILIDFVTGGNGRKGAISLIDEEVLAFDTRITREQDRLSSVEARYWSQFSAMEKALSEMQSQSSWLTQQMG</sequence>
<evidence type="ECO:0000256" key="4">
    <source>
        <dbReference type="ARBA" id="ARBA00023143"/>
    </source>
</evidence>
<organism evidence="8 9">
    <name type="scientific">Anaeromicrobium sediminis</name>
    <dbReference type="NCBI Taxonomy" id="1478221"/>
    <lineage>
        <taxon>Bacteria</taxon>
        <taxon>Bacillati</taxon>
        <taxon>Bacillota</taxon>
        <taxon>Clostridia</taxon>
        <taxon>Peptostreptococcales</taxon>
        <taxon>Thermotaleaceae</taxon>
        <taxon>Anaeromicrobium</taxon>
    </lineage>
</organism>
<evidence type="ECO:0000256" key="2">
    <source>
        <dbReference type="ARBA" id="ARBA00011255"/>
    </source>
</evidence>
<comment type="subcellular location">
    <subcellularLocation>
        <location evidence="5">Secreted</location>
    </subcellularLocation>
    <subcellularLocation>
        <location evidence="5">Bacterial flagellum</location>
    </subcellularLocation>
</comment>
<dbReference type="PANTHER" id="PTHR30288">
    <property type="entry name" value="FLAGELLAR CAP/ASSEMBLY PROTEIN FLID"/>
    <property type="match status" value="1"/>
</dbReference>
<evidence type="ECO:0000313" key="9">
    <source>
        <dbReference type="Proteomes" id="UP000216024"/>
    </source>
</evidence>
<evidence type="ECO:0000256" key="1">
    <source>
        <dbReference type="ARBA" id="ARBA00009764"/>
    </source>
</evidence>
<gene>
    <name evidence="8" type="ORF">CCE28_10885</name>
</gene>
<comment type="function">
    <text evidence="5">Required for morphogenesis and for the elongation of the flagellar filament by facilitating polymerization of the flagellin monomers at the tip of growing filament. Forms a capping structure, which prevents flagellin subunits (transported through the central channel of the flagellum) from leaking out without polymerization at the distal end.</text>
</comment>
<dbReference type="PANTHER" id="PTHR30288:SF0">
    <property type="entry name" value="FLAGELLAR HOOK-ASSOCIATED PROTEIN 2"/>
    <property type="match status" value="1"/>
</dbReference>
<dbReference type="InterPro" id="IPR003481">
    <property type="entry name" value="FliD_N"/>
</dbReference>
<dbReference type="OrthoDB" id="9776025at2"/>
<comment type="caution">
    <text evidence="8">The sequence shown here is derived from an EMBL/GenBank/DDBJ whole genome shotgun (WGS) entry which is preliminary data.</text>
</comment>
<protein>
    <recommendedName>
        <fullName evidence="5">Flagellar hook-associated protein 2</fullName>
        <shortName evidence="5">HAP2</shortName>
    </recommendedName>
    <alternativeName>
        <fullName evidence="5">Flagellar cap protein</fullName>
    </alternativeName>
</protein>
<evidence type="ECO:0000256" key="3">
    <source>
        <dbReference type="ARBA" id="ARBA00023054"/>
    </source>
</evidence>
<dbReference type="Pfam" id="PF07195">
    <property type="entry name" value="FliD_C"/>
    <property type="match status" value="1"/>
</dbReference>
<keyword evidence="5" id="KW-0964">Secreted</keyword>
<dbReference type="GO" id="GO:0009421">
    <property type="term" value="C:bacterial-type flagellum filament cap"/>
    <property type="evidence" value="ECO:0007669"/>
    <property type="project" value="InterPro"/>
</dbReference>